<feature type="domain" description="AprE-like long alpha-helical hairpin" evidence="11">
    <location>
        <begin position="130"/>
        <end position="291"/>
    </location>
</feature>
<evidence type="ECO:0000256" key="7">
    <source>
        <dbReference type="ARBA" id="ARBA00022989"/>
    </source>
</evidence>
<dbReference type="PRINTS" id="PR01490">
    <property type="entry name" value="RTXTOXIND"/>
</dbReference>
<reference evidence="13 14" key="1">
    <citation type="submission" date="2023-07" db="EMBL/GenBank/DDBJ databases">
        <authorList>
            <person name="Peeters C."/>
        </authorList>
    </citation>
    <scope>NUCLEOTIDE SEQUENCE [LARGE SCALE GENOMIC DNA]</scope>
    <source>
        <strain evidence="13 14">LMG 19083</strain>
    </source>
</reference>
<dbReference type="NCBIfam" id="TIGR01843">
    <property type="entry name" value="type_I_hlyD"/>
    <property type="match status" value="1"/>
</dbReference>
<feature type="domain" description="AprE-like beta-barrel" evidence="12">
    <location>
        <begin position="351"/>
        <end position="398"/>
    </location>
</feature>
<evidence type="ECO:0000256" key="9">
    <source>
        <dbReference type="RuleBase" id="RU365093"/>
    </source>
</evidence>
<keyword evidence="6 9" id="KW-0812">Transmembrane</keyword>
<evidence type="ECO:0000313" key="13">
    <source>
        <dbReference type="EMBL" id="CAJ0808461.1"/>
    </source>
</evidence>
<evidence type="ECO:0000256" key="1">
    <source>
        <dbReference type="ARBA" id="ARBA00004377"/>
    </source>
</evidence>
<dbReference type="InterPro" id="IPR050739">
    <property type="entry name" value="MFP"/>
</dbReference>
<keyword evidence="8 9" id="KW-0472">Membrane</keyword>
<dbReference type="Gene3D" id="1.10.287.470">
    <property type="entry name" value="Helix hairpin bin"/>
    <property type="match status" value="1"/>
</dbReference>
<dbReference type="Gene3D" id="2.40.30.170">
    <property type="match status" value="1"/>
</dbReference>
<evidence type="ECO:0000256" key="8">
    <source>
        <dbReference type="ARBA" id="ARBA00023136"/>
    </source>
</evidence>
<proteinExistence type="inferred from homology"/>
<evidence type="ECO:0000256" key="6">
    <source>
        <dbReference type="ARBA" id="ARBA00022692"/>
    </source>
</evidence>
<keyword evidence="7 9" id="KW-1133">Transmembrane helix</keyword>
<dbReference type="SUPFAM" id="SSF56954">
    <property type="entry name" value="Outer membrane efflux proteins (OEP)"/>
    <property type="match status" value="1"/>
</dbReference>
<comment type="similarity">
    <text evidence="2 9">Belongs to the membrane fusion protein (MFP) (TC 8.A.1) family.</text>
</comment>
<keyword evidence="10" id="KW-0175">Coiled coil</keyword>
<keyword evidence="14" id="KW-1185">Reference proteome</keyword>
<feature type="coiled-coil region" evidence="10">
    <location>
        <begin position="253"/>
        <end position="280"/>
    </location>
</feature>
<keyword evidence="4 9" id="KW-1003">Cell membrane</keyword>
<evidence type="ECO:0000256" key="3">
    <source>
        <dbReference type="ARBA" id="ARBA00022448"/>
    </source>
</evidence>
<dbReference type="InterPro" id="IPR058982">
    <property type="entry name" value="Beta-barrel_AprE"/>
</dbReference>
<dbReference type="PANTHER" id="PTHR30386:SF27">
    <property type="entry name" value="MEMBRANE FUSION PROTEIN (MFP) FAMILY PROTEIN"/>
    <property type="match status" value="1"/>
</dbReference>
<comment type="subcellular location">
    <subcellularLocation>
        <location evidence="1 9">Cell inner membrane</location>
        <topology evidence="1 9">Single-pass membrane protein</topology>
    </subcellularLocation>
</comment>
<dbReference type="InterPro" id="IPR010129">
    <property type="entry name" value="T1SS_HlyD"/>
</dbReference>
<dbReference type="Proteomes" id="UP001189813">
    <property type="component" value="Unassembled WGS sequence"/>
</dbReference>
<keyword evidence="5 9" id="KW-0997">Cell inner membrane</keyword>
<protein>
    <recommendedName>
        <fullName evidence="9">Membrane fusion protein (MFP) family protein</fullName>
    </recommendedName>
</protein>
<dbReference type="Pfam" id="PF26002">
    <property type="entry name" value="Beta-barrel_AprE"/>
    <property type="match status" value="1"/>
</dbReference>
<dbReference type="InterPro" id="IPR058781">
    <property type="entry name" value="HH_AprE-like"/>
</dbReference>
<evidence type="ECO:0000313" key="14">
    <source>
        <dbReference type="Proteomes" id="UP001189813"/>
    </source>
</evidence>
<dbReference type="PANTHER" id="PTHR30386">
    <property type="entry name" value="MEMBRANE FUSION SUBUNIT OF EMRAB-TOLC MULTIDRUG EFFLUX PUMP"/>
    <property type="match status" value="1"/>
</dbReference>
<sequence>MPLLKLMKFDRTDASGQTKAERRRARRNAPLTPLEQEFLPHLLEIQETPPSPAHRKVLWSIVGLVVILIVWSCIGQIAVVATAPGKFIPDGRIKQIQPLEASTIKAIHVQEGQHVRAGDLLLELDPAISGAALQANTDKYAYNRLEQARLAAELTHTAPDYRNADPAWVALQESTRAAREAAYTAKREQARSQVEEKTHGLAAAQATLTKYRENTAISEERESSARPLVESGAISRVDYLQLKQELTSNRNDLAAQSKTVDEQRAALQEAQKRLAEVEHDHQAEVYGQLSDKVANEPGLRGDMEKSRELHELKWLKAPVDGWVQKINVTTVGGVVNPAQTLMTIVPDGMPLVVEATLSNDDIGYVKVGQPVELKVDTFPFQKYGTLKGTLVWVSPDAEEKSSASISDENGAGGNQPEKAIQNVKSVKDGYVYKARIRAERSGFVVDGLPAPLQAGMTVQADIETDHRKVIQFILSPVTKYLSESASLR</sequence>
<dbReference type="RefSeq" id="WP_316669191.1">
    <property type="nucleotide sequence ID" value="NZ_CATZBU010000020.1"/>
</dbReference>
<dbReference type="EMBL" id="CATZBU010000020">
    <property type="protein sequence ID" value="CAJ0808461.1"/>
    <property type="molecule type" value="Genomic_DNA"/>
</dbReference>
<evidence type="ECO:0000256" key="2">
    <source>
        <dbReference type="ARBA" id="ARBA00009477"/>
    </source>
</evidence>
<organism evidence="13 14">
    <name type="scientific">Ralstonia psammae</name>
    <dbReference type="NCBI Taxonomy" id="3058598"/>
    <lineage>
        <taxon>Bacteria</taxon>
        <taxon>Pseudomonadati</taxon>
        <taxon>Pseudomonadota</taxon>
        <taxon>Betaproteobacteria</taxon>
        <taxon>Burkholderiales</taxon>
        <taxon>Burkholderiaceae</taxon>
        <taxon>Ralstonia</taxon>
    </lineage>
</organism>
<evidence type="ECO:0000259" key="11">
    <source>
        <dbReference type="Pfam" id="PF25994"/>
    </source>
</evidence>
<dbReference type="Pfam" id="PF25994">
    <property type="entry name" value="HH_AprE"/>
    <property type="match status" value="1"/>
</dbReference>
<evidence type="ECO:0000256" key="10">
    <source>
        <dbReference type="SAM" id="Coils"/>
    </source>
</evidence>
<keyword evidence="3 9" id="KW-0813">Transport</keyword>
<evidence type="ECO:0000256" key="4">
    <source>
        <dbReference type="ARBA" id="ARBA00022475"/>
    </source>
</evidence>
<name>A0ABN9JHQ8_9RALS</name>
<evidence type="ECO:0000256" key="5">
    <source>
        <dbReference type="ARBA" id="ARBA00022519"/>
    </source>
</evidence>
<dbReference type="Gene3D" id="2.40.50.100">
    <property type="match status" value="2"/>
</dbReference>
<feature type="transmembrane region" description="Helical" evidence="9">
    <location>
        <begin position="57"/>
        <end position="79"/>
    </location>
</feature>
<accession>A0ABN9JHQ8</accession>
<evidence type="ECO:0000259" key="12">
    <source>
        <dbReference type="Pfam" id="PF26002"/>
    </source>
</evidence>
<gene>
    <name evidence="13" type="primary">hlyD</name>
    <name evidence="13" type="ORF">LMG19083_04710</name>
</gene>
<comment type="caution">
    <text evidence="13">The sequence shown here is derived from an EMBL/GenBank/DDBJ whole genome shotgun (WGS) entry which is preliminary data.</text>
</comment>